<dbReference type="GO" id="GO:0004475">
    <property type="term" value="F:mannose-1-phosphate guanylyltransferase (GTP) activity"/>
    <property type="evidence" value="ECO:0007669"/>
    <property type="project" value="UniProtKB-EC"/>
</dbReference>
<keyword evidence="4 10" id="KW-0548">Nucleotidyltransferase</keyword>
<comment type="caution">
    <text evidence="10">The sequence shown here is derived from an EMBL/GenBank/DDBJ whole genome shotgun (WGS) entry which is preliminary data.</text>
</comment>
<dbReference type="InterPro" id="IPR054566">
    <property type="entry name" value="ManC/GMP-like_b-helix"/>
</dbReference>
<evidence type="ECO:0000313" key="10">
    <source>
        <dbReference type="EMBL" id="HED11633.1"/>
    </source>
</evidence>
<feature type="domain" description="MannoseP isomerase/GMP-like beta-helix" evidence="9">
    <location>
        <begin position="300"/>
        <end position="351"/>
    </location>
</feature>
<evidence type="ECO:0000259" key="9">
    <source>
        <dbReference type="Pfam" id="PF22640"/>
    </source>
</evidence>
<keyword evidence="6" id="KW-0342">GTP-binding</keyword>
<evidence type="ECO:0000259" key="8">
    <source>
        <dbReference type="Pfam" id="PF00483"/>
    </source>
</evidence>
<dbReference type="GO" id="GO:0009298">
    <property type="term" value="P:GDP-mannose biosynthetic process"/>
    <property type="evidence" value="ECO:0007669"/>
    <property type="project" value="TreeGrafter"/>
</dbReference>
<dbReference type="InterPro" id="IPR029044">
    <property type="entry name" value="Nucleotide-diphossugar_trans"/>
</dbReference>
<dbReference type="Proteomes" id="UP000886005">
    <property type="component" value="Unassembled WGS sequence"/>
</dbReference>
<evidence type="ECO:0000256" key="1">
    <source>
        <dbReference type="ARBA" id="ARBA00006115"/>
    </source>
</evidence>
<evidence type="ECO:0000256" key="6">
    <source>
        <dbReference type="ARBA" id="ARBA00023134"/>
    </source>
</evidence>
<dbReference type="Pfam" id="PF22640">
    <property type="entry name" value="ManC_GMP_beta-helix"/>
    <property type="match status" value="1"/>
</dbReference>
<dbReference type="PANTHER" id="PTHR46390:SF1">
    <property type="entry name" value="MANNOSE-1-PHOSPHATE GUANYLYLTRANSFERASE"/>
    <property type="match status" value="1"/>
</dbReference>
<organism evidence="10">
    <name type="scientific">Caldithrix abyssi</name>
    <dbReference type="NCBI Taxonomy" id="187145"/>
    <lineage>
        <taxon>Bacteria</taxon>
        <taxon>Pseudomonadati</taxon>
        <taxon>Calditrichota</taxon>
        <taxon>Calditrichia</taxon>
        <taxon>Calditrichales</taxon>
        <taxon>Calditrichaceae</taxon>
        <taxon>Caldithrix</taxon>
    </lineage>
</organism>
<evidence type="ECO:0000256" key="5">
    <source>
        <dbReference type="ARBA" id="ARBA00022741"/>
    </source>
</evidence>
<reference evidence="10" key="1">
    <citation type="journal article" date="2020" name="mSystems">
        <title>Genome- and Community-Level Interaction Insights into Carbon Utilization and Element Cycling Functions of Hydrothermarchaeota in Hydrothermal Sediment.</title>
        <authorList>
            <person name="Zhou Z."/>
            <person name="Liu Y."/>
            <person name="Xu W."/>
            <person name="Pan J."/>
            <person name="Luo Z.H."/>
            <person name="Li M."/>
        </authorList>
    </citation>
    <scope>NUCLEOTIDE SEQUENCE [LARGE SCALE GENOMIC DNA]</scope>
    <source>
        <strain evidence="10">HyVt-456</strain>
    </source>
</reference>
<dbReference type="EC" id="2.7.7.13" evidence="2"/>
<gene>
    <name evidence="10" type="ORF">ENJ10_13155</name>
</gene>
<sequence length="360" mass="40469">MYIVLMAGGAGTRFWPLSRFETPKQLLKITGEKTMLQETYDRVVKLTTPEKILIITGAHLVTKVAAQLPGLPEKNIIAEPFGRNTAPCIALASAIIRKRSGGDAAVSVVVPADHMIGDDEAFRDIIRSAVDHARDSDVLMTLGIKPGYPETGYGYIQREEEPCCVSRYPIYKVKTFAEKPNMETAARFLESGDFYWNSGIFVWTVKAIMDEFQRQMTDMYEMLPEVEAALDTENMAAAIEHMYSSIRPESIDYGIMENAGQVRVIEAEFNWNDVGSWEAVYNISPKTKDENAHMQAIPMTLDSKNNFFYTSGGKLVAAIDVHDLIMVETEDTILLCKRQSSQRVKEIVDKLKIKDLTQYL</sequence>
<dbReference type="EMBL" id="DRLD01000372">
    <property type="protein sequence ID" value="HED11633.1"/>
    <property type="molecule type" value="Genomic_DNA"/>
</dbReference>
<evidence type="ECO:0000256" key="2">
    <source>
        <dbReference type="ARBA" id="ARBA00012387"/>
    </source>
</evidence>
<dbReference type="Pfam" id="PF00483">
    <property type="entry name" value="NTP_transferase"/>
    <property type="match status" value="1"/>
</dbReference>
<evidence type="ECO:0000256" key="3">
    <source>
        <dbReference type="ARBA" id="ARBA00022679"/>
    </source>
</evidence>
<dbReference type="CDD" id="cd02509">
    <property type="entry name" value="GDP-M1P_Guanylyltransferase"/>
    <property type="match status" value="1"/>
</dbReference>
<comment type="similarity">
    <text evidence="1">Belongs to the mannose-6-phosphate isomerase type 2 family.</text>
</comment>
<proteinExistence type="inferred from homology"/>
<dbReference type="InterPro" id="IPR049577">
    <property type="entry name" value="GMPP_N"/>
</dbReference>
<dbReference type="SUPFAM" id="SSF159283">
    <property type="entry name" value="Guanosine diphospho-D-mannose pyrophosphorylase/mannose-6-phosphate isomerase linker domain"/>
    <property type="match status" value="1"/>
</dbReference>
<dbReference type="FunFam" id="3.90.550.10:FF:000046">
    <property type="entry name" value="Mannose-1-phosphate guanylyltransferase (GDP)"/>
    <property type="match status" value="1"/>
</dbReference>
<keyword evidence="5" id="KW-0547">Nucleotide-binding</keyword>
<protein>
    <recommendedName>
        <fullName evidence="2">mannose-1-phosphate guanylyltransferase</fullName>
        <ecNumber evidence="2">2.7.7.13</ecNumber>
    </recommendedName>
</protein>
<dbReference type="InterPro" id="IPR005835">
    <property type="entry name" value="NTP_transferase_dom"/>
</dbReference>
<dbReference type="InterPro" id="IPR051161">
    <property type="entry name" value="Mannose-6P_isomerase_type2"/>
</dbReference>
<dbReference type="GO" id="GO:0005525">
    <property type="term" value="F:GTP binding"/>
    <property type="evidence" value="ECO:0007669"/>
    <property type="project" value="UniProtKB-KW"/>
</dbReference>
<dbReference type="PANTHER" id="PTHR46390">
    <property type="entry name" value="MANNOSE-1-PHOSPHATE GUANYLYLTRANSFERASE"/>
    <property type="match status" value="1"/>
</dbReference>
<dbReference type="Gene3D" id="3.90.550.10">
    <property type="entry name" value="Spore Coat Polysaccharide Biosynthesis Protein SpsA, Chain A"/>
    <property type="match status" value="1"/>
</dbReference>
<dbReference type="SUPFAM" id="SSF53448">
    <property type="entry name" value="Nucleotide-diphospho-sugar transferases"/>
    <property type="match status" value="1"/>
</dbReference>
<comment type="catalytic activity">
    <reaction evidence="7">
        <text>alpha-D-mannose 1-phosphate + GTP + H(+) = GDP-alpha-D-mannose + diphosphate</text>
        <dbReference type="Rhea" id="RHEA:15229"/>
        <dbReference type="ChEBI" id="CHEBI:15378"/>
        <dbReference type="ChEBI" id="CHEBI:33019"/>
        <dbReference type="ChEBI" id="CHEBI:37565"/>
        <dbReference type="ChEBI" id="CHEBI:57527"/>
        <dbReference type="ChEBI" id="CHEBI:58409"/>
        <dbReference type="EC" id="2.7.7.13"/>
    </reaction>
</comment>
<feature type="domain" description="Nucleotidyl transferase" evidence="8">
    <location>
        <begin position="4"/>
        <end position="289"/>
    </location>
</feature>
<evidence type="ECO:0000256" key="7">
    <source>
        <dbReference type="ARBA" id="ARBA00047343"/>
    </source>
</evidence>
<dbReference type="AlphaFoldDB" id="A0A7V1LP95"/>
<evidence type="ECO:0000256" key="4">
    <source>
        <dbReference type="ARBA" id="ARBA00022695"/>
    </source>
</evidence>
<keyword evidence="3" id="KW-0808">Transferase</keyword>
<accession>A0A7V1LP95</accession>
<name>A0A7V1LP95_CALAY</name>